<dbReference type="Gene3D" id="3.30.40.10">
    <property type="entry name" value="Zinc/RING finger domain, C3HC4 (zinc finger)"/>
    <property type="match status" value="1"/>
</dbReference>
<evidence type="ECO:0000313" key="8">
    <source>
        <dbReference type="EMBL" id="DAZ98411.1"/>
    </source>
</evidence>
<feature type="region of interest" description="Disordered" evidence="6">
    <location>
        <begin position="195"/>
        <end position="218"/>
    </location>
</feature>
<dbReference type="GO" id="GO:0032266">
    <property type="term" value="F:phosphatidylinositol-3-phosphate binding"/>
    <property type="evidence" value="ECO:0007669"/>
    <property type="project" value="TreeGrafter"/>
</dbReference>
<dbReference type="EMBL" id="DAKRPA010000107">
    <property type="protein sequence ID" value="DAZ98411.1"/>
    <property type="molecule type" value="Genomic_DNA"/>
</dbReference>
<dbReference type="PROSITE" id="PS50005">
    <property type="entry name" value="TPR"/>
    <property type="match status" value="2"/>
</dbReference>
<dbReference type="FunFam" id="3.30.40.10:FF:000345">
    <property type="entry name" value="Vacuolar protein sorting-associated protein 27"/>
    <property type="match status" value="1"/>
</dbReference>
<feature type="domain" description="FYVE-type" evidence="7">
    <location>
        <begin position="282"/>
        <end position="343"/>
    </location>
</feature>
<sequence>MDGSDARATTQQRMDAIKLAKASKWDELKALVDAEPLTAQQMDSYGMLPLHWACTEPHSISESVLMALLKAYPQGARATNTAEMVPLQIAIKAQAKIEWLQALLASFPDAVLKKVPSGENAVQLAKKANLPARSIKLLEEMYHHVCQKAGYATDQLDFDDSAHDAMYVPADKISMSGLRPMEPSAAEGLQRYISESRSSGGSKGANAVRRSSKSRAFSENDFSAMGSESFRATAESSFLRQVSGSSNNSGGGTGSYSVAKPLPYQTSTKLSSRTIVSLPPRWTNAPNCHICSTKFGPFRKRHHCRNCGQSICSDHSAREKLRLPHYGLNDRHRVCTVCYETLKNADKQLMQPSQTRVVPPVGAPVRRSDDGANRATQAGGYSLERHVSAPAPVRHTPDNNFRGIHQQVASLQKQVSQLMEEKEIAESQLRLQADILNEALSVDPERMTNAIGRRDRLNTYPAKLPSNGSFTTGHGEEMHLGAAPAPYGAREVDIDAPTPGPKRLLLPAPPTSNTSAEDSAFEQLKEEFGGLSFVESTYDLDSDLEDRPTEAFDDLDDDADITVNDDEEDESALPEVEVLVNLGVAMLEKGSSSAAVQAFSRAVEICPDDPSLYSYLGKAYYEDENLDDAVLAIEKSLELEPSAANSTLLGKILFEKGDHERAIEAYQKSLDIQKARD</sequence>
<dbReference type="GO" id="GO:0008270">
    <property type="term" value="F:zinc ion binding"/>
    <property type="evidence" value="ECO:0007669"/>
    <property type="project" value="UniProtKB-KW"/>
</dbReference>
<dbReference type="Pfam" id="PF13414">
    <property type="entry name" value="TPR_11"/>
    <property type="match status" value="1"/>
</dbReference>
<gene>
    <name evidence="8" type="ORF">N0F65_000125</name>
</gene>
<dbReference type="InterPro" id="IPR011011">
    <property type="entry name" value="Znf_FYVE_PHD"/>
</dbReference>
<evidence type="ECO:0000256" key="1">
    <source>
        <dbReference type="ARBA" id="ARBA00022723"/>
    </source>
</evidence>
<dbReference type="InterPro" id="IPR017455">
    <property type="entry name" value="Znf_FYVE-rel"/>
</dbReference>
<dbReference type="Gene3D" id="1.25.40.20">
    <property type="entry name" value="Ankyrin repeat-containing domain"/>
    <property type="match status" value="1"/>
</dbReference>
<evidence type="ECO:0000256" key="3">
    <source>
        <dbReference type="ARBA" id="ARBA00022833"/>
    </source>
</evidence>
<dbReference type="Pfam" id="PF01363">
    <property type="entry name" value="FYVE"/>
    <property type="match status" value="1"/>
</dbReference>
<keyword evidence="2 4" id="KW-0863">Zinc-finger</keyword>
<reference evidence="8" key="1">
    <citation type="submission" date="2022-11" db="EMBL/GenBank/DDBJ databases">
        <authorList>
            <person name="Morgan W.R."/>
            <person name="Tartar A."/>
        </authorList>
    </citation>
    <scope>NUCLEOTIDE SEQUENCE</scope>
    <source>
        <strain evidence="8">ARSEF 373</strain>
    </source>
</reference>
<feature type="compositionally biased region" description="Low complexity" evidence="6">
    <location>
        <begin position="356"/>
        <end position="365"/>
    </location>
</feature>
<name>A0AAV2YXU0_9STRA</name>
<proteinExistence type="predicted"/>
<dbReference type="AlphaFoldDB" id="A0AAV2YXU0"/>
<dbReference type="SUPFAM" id="SSF57903">
    <property type="entry name" value="FYVE/PHD zinc finger"/>
    <property type="match status" value="1"/>
</dbReference>
<dbReference type="PANTHER" id="PTHR47794:SF1">
    <property type="entry name" value="VACUOLAR PROTEIN SORTING-ASSOCIATED PROTEIN 27"/>
    <property type="match status" value="1"/>
</dbReference>
<dbReference type="GO" id="GO:0043130">
    <property type="term" value="F:ubiquitin binding"/>
    <property type="evidence" value="ECO:0007669"/>
    <property type="project" value="TreeGrafter"/>
</dbReference>
<dbReference type="InterPro" id="IPR019734">
    <property type="entry name" value="TPR_rpt"/>
</dbReference>
<evidence type="ECO:0000256" key="6">
    <source>
        <dbReference type="SAM" id="MobiDB-lite"/>
    </source>
</evidence>
<evidence type="ECO:0000256" key="4">
    <source>
        <dbReference type="PROSITE-ProRule" id="PRU00091"/>
    </source>
</evidence>
<evidence type="ECO:0000256" key="2">
    <source>
        <dbReference type="ARBA" id="ARBA00022771"/>
    </source>
</evidence>
<dbReference type="Pfam" id="PF13181">
    <property type="entry name" value="TPR_8"/>
    <property type="match status" value="1"/>
</dbReference>
<dbReference type="Proteomes" id="UP001146120">
    <property type="component" value="Unassembled WGS sequence"/>
</dbReference>
<comment type="caution">
    <text evidence="8">The sequence shown here is derived from an EMBL/GenBank/DDBJ whole genome shotgun (WGS) entry which is preliminary data.</text>
</comment>
<feature type="region of interest" description="Disordered" evidence="6">
    <location>
        <begin position="353"/>
        <end position="382"/>
    </location>
</feature>
<dbReference type="PROSITE" id="PS50178">
    <property type="entry name" value="ZF_FYVE"/>
    <property type="match status" value="1"/>
</dbReference>
<dbReference type="InterPro" id="IPR036770">
    <property type="entry name" value="Ankyrin_rpt-contain_sf"/>
</dbReference>
<feature type="repeat" description="TPR" evidence="5">
    <location>
        <begin position="610"/>
        <end position="643"/>
    </location>
</feature>
<keyword evidence="5" id="KW-0802">TPR repeat</keyword>
<evidence type="ECO:0000259" key="7">
    <source>
        <dbReference type="PROSITE" id="PS50178"/>
    </source>
</evidence>
<organism evidence="8 9">
    <name type="scientific">Lagenidium giganteum</name>
    <dbReference type="NCBI Taxonomy" id="4803"/>
    <lineage>
        <taxon>Eukaryota</taxon>
        <taxon>Sar</taxon>
        <taxon>Stramenopiles</taxon>
        <taxon>Oomycota</taxon>
        <taxon>Peronosporomycetes</taxon>
        <taxon>Pythiales</taxon>
        <taxon>Pythiaceae</taxon>
    </lineage>
</organism>
<dbReference type="Gene3D" id="1.25.40.10">
    <property type="entry name" value="Tetratricopeptide repeat domain"/>
    <property type="match status" value="1"/>
</dbReference>
<keyword evidence="3" id="KW-0862">Zinc</keyword>
<dbReference type="SMART" id="SM00064">
    <property type="entry name" value="FYVE"/>
    <property type="match status" value="1"/>
</dbReference>
<keyword evidence="9" id="KW-1185">Reference proteome</keyword>
<dbReference type="GO" id="GO:0043328">
    <property type="term" value="P:protein transport to vacuole involved in ubiquitin-dependent protein catabolic process via the multivesicular body sorting pathway"/>
    <property type="evidence" value="ECO:0007669"/>
    <property type="project" value="TreeGrafter"/>
</dbReference>
<keyword evidence="1" id="KW-0479">Metal-binding</keyword>
<dbReference type="InterPro" id="IPR011990">
    <property type="entry name" value="TPR-like_helical_dom_sf"/>
</dbReference>
<dbReference type="InterPro" id="IPR013083">
    <property type="entry name" value="Znf_RING/FYVE/PHD"/>
</dbReference>
<dbReference type="PANTHER" id="PTHR47794">
    <property type="entry name" value="VACUOLAR PROTEIN SORTING-ASSOCIATED PROTEIN 27"/>
    <property type="match status" value="1"/>
</dbReference>
<dbReference type="SUPFAM" id="SSF48452">
    <property type="entry name" value="TPR-like"/>
    <property type="match status" value="1"/>
</dbReference>
<feature type="region of interest" description="Disordered" evidence="6">
    <location>
        <begin position="241"/>
        <end position="260"/>
    </location>
</feature>
<dbReference type="InterPro" id="IPR000306">
    <property type="entry name" value="Znf_FYVE"/>
</dbReference>
<dbReference type="GO" id="GO:0006623">
    <property type="term" value="P:protein targeting to vacuole"/>
    <property type="evidence" value="ECO:0007669"/>
    <property type="project" value="TreeGrafter"/>
</dbReference>
<dbReference type="CDD" id="cd15760">
    <property type="entry name" value="FYVE_scVPS27p_like"/>
    <property type="match status" value="1"/>
</dbReference>
<dbReference type="SMART" id="SM00028">
    <property type="entry name" value="TPR"/>
    <property type="match status" value="3"/>
</dbReference>
<accession>A0AAV2YXU0</accession>
<reference evidence="8" key="2">
    <citation type="journal article" date="2023" name="Microbiol Resour">
        <title>Decontamination and Annotation of the Draft Genome Sequence of the Oomycete Lagenidium giganteum ARSEF 373.</title>
        <authorList>
            <person name="Morgan W.R."/>
            <person name="Tartar A."/>
        </authorList>
    </citation>
    <scope>NUCLEOTIDE SEQUENCE</scope>
    <source>
        <strain evidence="8">ARSEF 373</strain>
    </source>
</reference>
<evidence type="ECO:0000313" key="9">
    <source>
        <dbReference type="Proteomes" id="UP001146120"/>
    </source>
</evidence>
<protein>
    <recommendedName>
        <fullName evidence="7">FYVE-type domain-containing protein</fullName>
    </recommendedName>
</protein>
<evidence type="ECO:0000256" key="5">
    <source>
        <dbReference type="PROSITE-ProRule" id="PRU00339"/>
    </source>
</evidence>
<feature type="repeat" description="TPR" evidence="5">
    <location>
        <begin position="576"/>
        <end position="609"/>
    </location>
</feature>
<dbReference type="GO" id="GO:0033565">
    <property type="term" value="C:ESCRT-0 complex"/>
    <property type="evidence" value="ECO:0007669"/>
    <property type="project" value="TreeGrafter"/>
</dbReference>